<dbReference type="InterPro" id="IPR051490">
    <property type="entry name" value="THEM6_lcsJ_thioesterase"/>
</dbReference>
<evidence type="ECO:0000313" key="2">
    <source>
        <dbReference type="EMBL" id="KXS19310.1"/>
    </source>
</evidence>
<proteinExistence type="inferred from homology"/>
<dbReference type="CDD" id="cd00586">
    <property type="entry name" value="4HBT"/>
    <property type="match status" value="1"/>
</dbReference>
<dbReference type="OMA" id="LFAINYK"/>
<evidence type="ECO:0000313" key="3">
    <source>
        <dbReference type="Proteomes" id="UP000070544"/>
    </source>
</evidence>
<gene>
    <name evidence="2" type="ORF">M427DRAFT_53251</name>
</gene>
<dbReference type="PANTHER" id="PTHR12475">
    <property type="match status" value="1"/>
</dbReference>
<keyword evidence="3" id="KW-1185">Reference proteome</keyword>
<sequence length="259" mass="29420">MSAIVSSLSAIAPRSPSSAAKVLALFLFAINYKNVPFVWHVRSIYTLLKATALRIIKEKKISSQKLGAEERKQAIAREFLRDHDLSFRATPGDCDWNMHVNNGIYNTTTDFSRYDLVIQTGLGRYLRENKCFLANGGVAFAYLREIPFGAKYWVRSRFVTWDRKWFVIEHRFENFKGTTVYAVGHARMVVKRRDRRTVPPAEVVRTIGFPDSLLQPSVPSCCKAVLEAERALELHGEEDMVAKGAKQDKVVGKETYLGE</sequence>
<dbReference type="InterPro" id="IPR029069">
    <property type="entry name" value="HotDog_dom_sf"/>
</dbReference>
<protein>
    <submittedName>
        <fullName evidence="2">Thioesterase/thiol ester dehydrase-isomerase</fullName>
    </submittedName>
</protein>
<dbReference type="PANTHER" id="PTHR12475:SF4">
    <property type="entry name" value="PROTEIN THEM6"/>
    <property type="match status" value="1"/>
</dbReference>
<dbReference type="Pfam" id="PF13279">
    <property type="entry name" value="4HBT_2"/>
    <property type="match status" value="1"/>
</dbReference>
<dbReference type="EMBL" id="KQ965739">
    <property type="protein sequence ID" value="KXS19310.1"/>
    <property type="molecule type" value="Genomic_DNA"/>
</dbReference>
<evidence type="ECO:0000256" key="1">
    <source>
        <dbReference type="ARBA" id="ARBA00038476"/>
    </source>
</evidence>
<name>A0A139ARD4_GONPJ</name>
<dbReference type="Gene3D" id="3.10.129.10">
    <property type="entry name" value="Hotdog Thioesterase"/>
    <property type="match status" value="1"/>
</dbReference>
<dbReference type="AlphaFoldDB" id="A0A139ARD4"/>
<dbReference type="OrthoDB" id="265761at2759"/>
<accession>A0A139ARD4</accession>
<reference evidence="2 3" key="1">
    <citation type="journal article" date="2015" name="Genome Biol. Evol.">
        <title>Phylogenomic analyses indicate that early fungi evolved digesting cell walls of algal ancestors of land plants.</title>
        <authorList>
            <person name="Chang Y."/>
            <person name="Wang S."/>
            <person name="Sekimoto S."/>
            <person name="Aerts A.L."/>
            <person name="Choi C."/>
            <person name="Clum A."/>
            <person name="LaButti K.M."/>
            <person name="Lindquist E.A."/>
            <person name="Yee Ngan C."/>
            <person name="Ohm R.A."/>
            <person name="Salamov A.A."/>
            <person name="Grigoriev I.V."/>
            <person name="Spatafora J.W."/>
            <person name="Berbee M.L."/>
        </authorList>
    </citation>
    <scope>NUCLEOTIDE SEQUENCE [LARGE SCALE GENOMIC DNA]</scope>
    <source>
        <strain evidence="2 3">JEL478</strain>
    </source>
</reference>
<dbReference type="SUPFAM" id="SSF54637">
    <property type="entry name" value="Thioesterase/thiol ester dehydrase-isomerase"/>
    <property type="match status" value="1"/>
</dbReference>
<dbReference type="Proteomes" id="UP000070544">
    <property type="component" value="Unassembled WGS sequence"/>
</dbReference>
<keyword evidence="2" id="KW-0413">Isomerase</keyword>
<comment type="similarity">
    <text evidence="1">Belongs to the lcsJ thioesterase family.</text>
</comment>
<organism evidence="2 3">
    <name type="scientific">Gonapodya prolifera (strain JEL478)</name>
    <name type="common">Monoblepharis prolifera</name>
    <dbReference type="NCBI Taxonomy" id="1344416"/>
    <lineage>
        <taxon>Eukaryota</taxon>
        <taxon>Fungi</taxon>
        <taxon>Fungi incertae sedis</taxon>
        <taxon>Chytridiomycota</taxon>
        <taxon>Chytridiomycota incertae sedis</taxon>
        <taxon>Monoblepharidomycetes</taxon>
        <taxon>Monoblepharidales</taxon>
        <taxon>Gonapodyaceae</taxon>
        <taxon>Gonapodya</taxon>
    </lineage>
</organism>
<dbReference type="GO" id="GO:0016853">
    <property type="term" value="F:isomerase activity"/>
    <property type="evidence" value="ECO:0007669"/>
    <property type="project" value="UniProtKB-KW"/>
</dbReference>